<proteinExistence type="predicted"/>
<dbReference type="EMBL" id="BAAAHD010000001">
    <property type="protein sequence ID" value="GAA0544271.1"/>
    <property type="molecule type" value="Genomic_DNA"/>
</dbReference>
<name>A0ABP3NH30_9ACTN</name>
<gene>
    <name evidence="3" type="ORF">GCM10009546_02910</name>
</gene>
<sequence length="401" mass="42960">MSTGPRTPEPDAAHPAVRMKGRASGQGRVYQAGGDMRLFTLAVPPSIRTPVLVALVLALLVGGGWVLVKWVRPLFAPAYKTQFLIDSSLASGGPAAVADSLRTAVGNAADDDALALRSFGGECGVSENTRQLVGFGTGNREEISQAAGEVRWGGRPTLVRGVVEAVDDFSKRLAWGAGQHGTRVNRIIVVTRHGTDACEQDPAVVQREIHDRLESAGLKVDFKVIGYQVPEAERERLRQISAGIRGDAPVFAADPARLTAALEWFTNTQPVLQEARKVTDVLNAAVGQVEAARAAIEDGRLDFADDQLDRAGAADIGAALEALKHRATTPQARDIHRKARRLYSQQRRVVQSGRDLLEASRDGRSRDGEFAAYRAAVVTYNQQADALKRALDALRATAPGG</sequence>
<dbReference type="Proteomes" id="UP001501427">
    <property type="component" value="Unassembled WGS sequence"/>
</dbReference>
<evidence type="ECO:0000256" key="2">
    <source>
        <dbReference type="SAM" id="Phobius"/>
    </source>
</evidence>
<keyword evidence="4" id="KW-1185">Reference proteome</keyword>
<feature type="region of interest" description="Disordered" evidence="1">
    <location>
        <begin position="1"/>
        <end position="25"/>
    </location>
</feature>
<keyword evidence="2" id="KW-1133">Transmembrane helix</keyword>
<feature type="transmembrane region" description="Helical" evidence="2">
    <location>
        <begin position="47"/>
        <end position="68"/>
    </location>
</feature>
<evidence type="ECO:0000313" key="3">
    <source>
        <dbReference type="EMBL" id="GAA0544271.1"/>
    </source>
</evidence>
<accession>A0ABP3NH30</accession>
<keyword evidence="2" id="KW-0472">Membrane</keyword>
<dbReference type="Gene3D" id="3.40.50.410">
    <property type="entry name" value="von Willebrand factor, type A domain"/>
    <property type="match status" value="1"/>
</dbReference>
<comment type="caution">
    <text evidence="3">The sequence shown here is derived from an EMBL/GenBank/DDBJ whole genome shotgun (WGS) entry which is preliminary data.</text>
</comment>
<organism evidence="3 4">
    <name type="scientific">Actinomadura livida</name>
    <dbReference type="NCBI Taxonomy" id="79909"/>
    <lineage>
        <taxon>Bacteria</taxon>
        <taxon>Bacillati</taxon>
        <taxon>Actinomycetota</taxon>
        <taxon>Actinomycetes</taxon>
        <taxon>Streptosporangiales</taxon>
        <taxon>Thermomonosporaceae</taxon>
        <taxon>Actinomadura</taxon>
    </lineage>
</organism>
<evidence type="ECO:0000313" key="4">
    <source>
        <dbReference type="Proteomes" id="UP001501427"/>
    </source>
</evidence>
<evidence type="ECO:0000256" key="1">
    <source>
        <dbReference type="SAM" id="MobiDB-lite"/>
    </source>
</evidence>
<keyword evidence="2" id="KW-0812">Transmembrane</keyword>
<protein>
    <recommendedName>
        <fullName evidence="5">VWA domain-containing protein</fullName>
    </recommendedName>
</protein>
<dbReference type="InterPro" id="IPR036465">
    <property type="entry name" value="vWFA_dom_sf"/>
</dbReference>
<dbReference type="SUPFAM" id="SSF53300">
    <property type="entry name" value="vWA-like"/>
    <property type="match status" value="1"/>
</dbReference>
<evidence type="ECO:0008006" key="5">
    <source>
        <dbReference type="Google" id="ProtNLM"/>
    </source>
</evidence>
<reference evidence="4" key="1">
    <citation type="journal article" date="2019" name="Int. J. Syst. Evol. Microbiol.">
        <title>The Global Catalogue of Microorganisms (GCM) 10K type strain sequencing project: providing services to taxonomists for standard genome sequencing and annotation.</title>
        <authorList>
            <consortium name="The Broad Institute Genomics Platform"/>
            <consortium name="The Broad Institute Genome Sequencing Center for Infectious Disease"/>
            <person name="Wu L."/>
            <person name="Ma J."/>
        </authorList>
    </citation>
    <scope>NUCLEOTIDE SEQUENCE [LARGE SCALE GENOMIC DNA]</scope>
    <source>
        <strain evidence="4">JCM 10667</strain>
    </source>
</reference>